<dbReference type="EMBL" id="GBXM01094813">
    <property type="protein sequence ID" value="JAH13764.1"/>
    <property type="molecule type" value="Transcribed_RNA"/>
</dbReference>
<reference evidence="1" key="1">
    <citation type="submission" date="2014-11" db="EMBL/GenBank/DDBJ databases">
        <authorList>
            <person name="Amaro Gonzalez C."/>
        </authorList>
    </citation>
    <scope>NUCLEOTIDE SEQUENCE</scope>
</reference>
<protein>
    <submittedName>
        <fullName evidence="1">Uncharacterized protein</fullName>
    </submittedName>
</protein>
<dbReference type="AlphaFoldDB" id="A0A0E9QAJ3"/>
<sequence length="25" mass="2665">MRTGGICNVTQLPHNHGVSTITVTQ</sequence>
<accession>A0A0E9QAJ3</accession>
<name>A0A0E9QAJ3_ANGAN</name>
<reference evidence="1" key="2">
    <citation type="journal article" date="2015" name="Fish Shellfish Immunol.">
        <title>Early steps in the European eel (Anguilla anguilla)-Vibrio vulnificus interaction in the gills: Role of the RtxA13 toxin.</title>
        <authorList>
            <person name="Callol A."/>
            <person name="Pajuelo D."/>
            <person name="Ebbesson L."/>
            <person name="Teles M."/>
            <person name="MacKenzie S."/>
            <person name="Amaro C."/>
        </authorList>
    </citation>
    <scope>NUCLEOTIDE SEQUENCE</scope>
</reference>
<proteinExistence type="predicted"/>
<evidence type="ECO:0000313" key="1">
    <source>
        <dbReference type="EMBL" id="JAH13764.1"/>
    </source>
</evidence>
<organism evidence="1">
    <name type="scientific">Anguilla anguilla</name>
    <name type="common">European freshwater eel</name>
    <name type="synonym">Muraena anguilla</name>
    <dbReference type="NCBI Taxonomy" id="7936"/>
    <lineage>
        <taxon>Eukaryota</taxon>
        <taxon>Metazoa</taxon>
        <taxon>Chordata</taxon>
        <taxon>Craniata</taxon>
        <taxon>Vertebrata</taxon>
        <taxon>Euteleostomi</taxon>
        <taxon>Actinopterygii</taxon>
        <taxon>Neopterygii</taxon>
        <taxon>Teleostei</taxon>
        <taxon>Anguilliformes</taxon>
        <taxon>Anguillidae</taxon>
        <taxon>Anguilla</taxon>
    </lineage>
</organism>